<dbReference type="Proteomes" id="UP000182227">
    <property type="component" value="Unassembled WGS sequence"/>
</dbReference>
<organism evidence="2 4">
    <name type="scientific">Mycolicibacterium conceptionense</name>
    <dbReference type="NCBI Taxonomy" id="451644"/>
    <lineage>
        <taxon>Bacteria</taxon>
        <taxon>Bacillati</taxon>
        <taxon>Actinomycetota</taxon>
        <taxon>Actinomycetes</taxon>
        <taxon>Mycobacteriales</taxon>
        <taxon>Mycobacteriaceae</taxon>
        <taxon>Mycolicibacterium</taxon>
    </lineage>
</organism>
<dbReference type="Proteomes" id="UP000193811">
    <property type="component" value="Unassembled WGS sequence"/>
</dbReference>
<feature type="compositionally biased region" description="Basic and acidic residues" evidence="1">
    <location>
        <begin position="61"/>
        <end position="81"/>
    </location>
</feature>
<dbReference type="AlphaFoldDB" id="A0A0U1DGE2"/>
<feature type="region of interest" description="Disordered" evidence="1">
    <location>
        <begin position="25"/>
        <end position="81"/>
    </location>
</feature>
<evidence type="ECO:0000313" key="2">
    <source>
        <dbReference type="EMBL" id="CQD15747.1"/>
    </source>
</evidence>
<evidence type="ECO:0000313" key="3">
    <source>
        <dbReference type="EMBL" id="ORV20048.1"/>
    </source>
</evidence>
<accession>A0A0U1DGE2</accession>
<evidence type="ECO:0008006" key="6">
    <source>
        <dbReference type="Google" id="ProtNLM"/>
    </source>
</evidence>
<feature type="region of interest" description="Disordered" evidence="1">
    <location>
        <begin position="172"/>
        <end position="210"/>
    </location>
</feature>
<evidence type="ECO:0000313" key="5">
    <source>
        <dbReference type="Proteomes" id="UP000193811"/>
    </source>
</evidence>
<sequence length="210" mass="21997">MIHATMPVHPATGLQAIGIGRRGPIWPVMGGSAPLGEPPAGDPPDPDPTPPPEPDEPLGEGGKKALDAEREARKTAESQAKDLQKQLDAANAQLKTAKNEGLPEWQQKFNELQEKLDGALAAQKQAEETAQAATLAQLRTDRAAEKGLPAALAKKLTGTTAEELDAEIDELLPHLGAPGPRPNPQQGNPSQARGGSLAAGRERYAAAHPK</sequence>
<gene>
    <name evidence="3" type="ORF">AWB98_29330</name>
    <name evidence="2" type="ORF">BN970_03312</name>
</gene>
<dbReference type="GeneID" id="44300061"/>
<dbReference type="EMBL" id="CTEF01000002">
    <property type="protein sequence ID" value="CQD15747.1"/>
    <property type="molecule type" value="Genomic_DNA"/>
</dbReference>
<proteinExistence type="predicted"/>
<reference evidence="3 5" key="2">
    <citation type="submission" date="2016-01" db="EMBL/GenBank/DDBJ databases">
        <title>The new phylogeny of the genus Mycobacterium.</title>
        <authorList>
            <person name="Tarcisio F."/>
            <person name="Conor M."/>
            <person name="Antonella G."/>
            <person name="Elisabetta G."/>
            <person name="Giulia F.S."/>
            <person name="Sara T."/>
            <person name="Anna F."/>
            <person name="Clotilde B."/>
            <person name="Roberto B."/>
            <person name="Veronica D.S."/>
            <person name="Fabio R."/>
            <person name="Monica P."/>
            <person name="Olivier J."/>
            <person name="Enrico T."/>
            <person name="Nicola S."/>
        </authorList>
    </citation>
    <scope>NUCLEOTIDE SEQUENCE [LARGE SCALE GENOMIC DNA]</scope>
    <source>
        <strain evidence="3 5">CCUG 50187</strain>
    </source>
</reference>
<protein>
    <recommendedName>
        <fullName evidence="6">Scaffolding protein</fullName>
    </recommendedName>
</protein>
<keyword evidence="5" id="KW-1185">Reference proteome</keyword>
<dbReference type="EMBL" id="LQOP01000036">
    <property type="protein sequence ID" value="ORV20048.1"/>
    <property type="molecule type" value="Genomic_DNA"/>
</dbReference>
<feature type="compositionally biased region" description="Basic and acidic residues" evidence="1">
    <location>
        <begin position="200"/>
        <end position="210"/>
    </location>
</feature>
<evidence type="ECO:0000256" key="1">
    <source>
        <dbReference type="SAM" id="MobiDB-lite"/>
    </source>
</evidence>
<dbReference type="RefSeq" id="WP_085143016.1">
    <property type="nucleotide sequence ID" value="NZ_JACKVA010000026.1"/>
</dbReference>
<name>A0A0U1DGE2_9MYCO</name>
<reference evidence="2 4" key="1">
    <citation type="submission" date="2015-03" db="EMBL/GenBank/DDBJ databases">
        <authorList>
            <person name="Murphy D."/>
        </authorList>
    </citation>
    <scope>NUCLEOTIDE SEQUENCE [LARGE SCALE GENOMIC DNA]</scope>
    <source>
        <strain evidence="2 4">D16</strain>
    </source>
</reference>
<feature type="compositionally biased region" description="Pro residues" evidence="1">
    <location>
        <begin position="36"/>
        <end position="52"/>
    </location>
</feature>
<evidence type="ECO:0000313" key="4">
    <source>
        <dbReference type="Proteomes" id="UP000182227"/>
    </source>
</evidence>